<evidence type="ECO:0000256" key="3">
    <source>
        <dbReference type="ARBA" id="ARBA00022448"/>
    </source>
</evidence>
<evidence type="ECO:0000256" key="5">
    <source>
        <dbReference type="ARBA" id="ARBA00022927"/>
    </source>
</evidence>
<dbReference type="STRING" id="1754191.A0A1Y1VLY1"/>
<dbReference type="OrthoDB" id="760868at2759"/>
<dbReference type="GO" id="GO:0031267">
    <property type="term" value="F:small GTPase binding"/>
    <property type="evidence" value="ECO:0007669"/>
    <property type="project" value="InterPro"/>
</dbReference>
<dbReference type="PROSITE" id="PS50166">
    <property type="entry name" value="IMPORTIN_B_NT"/>
    <property type="match status" value="1"/>
</dbReference>
<evidence type="ECO:0000256" key="1">
    <source>
        <dbReference type="ARBA" id="ARBA00004123"/>
    </source>
</evidence>
<dbReference type="InterPro" id="IPR011989">
    <property type="entry name" value="ARM-like"/>
</dbReference>
<dbReference type="AlphaFoldDB" id="A0A1Y1VLY1"/>
<feature type="domain" description="Importin N-terminal" evidence="8">
    <location>
        <begin position="24"/>
        <end position="98"/>
    </location>
</feature>
<dbReference type="Pfam" id="PF03810">
    <property type="entry name" value="IBN_N"/>
    <property type="match status" value="1"/>
</dbReference>
<proteinExistence type="predicted"/>
<keyword evidence="5" id="KW-0653">Protein transport</keyword>
<comment type="subcellular location">
    <subcellularLocation>
        <location evidence="2">Cytoplasm</location>
    </subcellularLocation>
    <subcellularLocation>
        <location evidence="1">Nucleus</location>
    </subcellularLocation>
</comment>
<dbReference type="GO" id="GO:0006606">
    <property type="term" value="P:protein import into nucleus"/>
    <property type="evidence" value="ECO:0007669"/>
    <property type="project" value="TreeGrafter"/>
</dbReference>
<keyword evidence="6" id="KW-0539">Nucleus</keyword>
<dbReference type="PANTHER" id="PTHR10997">
    <property type="entry name" value="IMPORTIN-7, 8, 11"/>
    <property type="match status" value="1"/>
</dbReference>
<evidence type="ECO:0000256" key="7">
    <source>
        <dbReference type="SAM" id="Coils"/>
    </source>
</evidence>
<dbReference type="GO" id="GO:0005635">
    <property type="term" value="C:nuclear envelope"/>
    <property type="evidence" value="ECO:0007669"/>
    <property type="project" value="TreeGrafter"/>
</dbReference>
<sequence length="1020" mass="117949">MDKNSLSQLFNATLSQDQNIRMKVELALKDYEKQENFMNVVLTIICSEDVDMGTRHAAAIYFKNRIRKGWNNNSTNFIGISENDKEFIKLNIIEALSKVPQVIRTQLTSSINIVICNDWPEKWPQLVPSLTALLSSTEYQHNYIGVLVLNEIVRIYQFKKDEREPLIQVVEHIYPLTLKIAQNAANTDTLEAAEIIKLIFKIYSSSIQCDFFPCLQNEASLVPWGTLFLQIVEKDIPDEVLPQMKEEREKYQWWKAKKWAYKCLNRIFSRYGSPNSLKEYRQFAEGFTQNFAPIILKSYLKQTELLVNGRFISSWVLHLIGDFYTECVKPKVTWQILKPQVEALTKYFIFPLMCFNAEEQELWEEDPVEYVRKRFDPMDDFKSPVASAAAFLVTLVKDRRSRTFMPILEFINSIIETNKQPQDMNAAYQKDGALAMIGILSDLTLRKNSPVKDQMGSFLINLFDDFNSQFPFLRVRICELITKFEDLELNDEVSKLSLQGVMNCMQNEELPVKIASCLALSSLLQYESVQAEIGPHIGVIMQELLKLLNEIDMDTLTPLMNRMVELFADQLAPYATQLCEQLRDTLLRMIGEATVENADEDAAGNKIMASMGILKTISTVVLAMEASPNILAQLEVTLYPVIHYILEKQIIDLYDDILEIIDGFTYCQKKVSEVIWSTFDLIYKTFMDDAIDYIREMFPCLDNFISFGSDVFNANKDYQNKMFEIIKTIMETDALDSTERIYGCQLMESMMLNCRGVIDNYIPEFITLSHKYIETPVDEDEGSLPAGFIITCFEVIINAIYYNPLLSLSFLEHINYTSTFFTKWFGALDKFKRVHDKKLCIVALLTLLDIPFENIPKPLQDGWSQIMFALINLFQTYPKAVEERKKLEDDEENYEDAYEKLLNGDDENEEYVEVEGDENVIDGDGEDYLQLLAEAAANEFGLYDTFEELEEELYFQTPLDNIDIYIKFQDIFQFISQNQVQSYGLLTQSLNPEQQAFLNNVMEIANQNRIQQSQNMANPQ</sequence>
<gene>
    <name evidence="9" type="ORF">BCR36DRAFT_275011</name>
</gene>
<name>A0A1Y1VLY1_9FUNG</name>
<dbReference type="PANTHER" id="PTHR10997:SF18">
    <property type="entry name" value="D-IMPORTIN 7_RANBP7"/>
    <property type="match status" value="1"/>
</dbReference>
<dbReference type="GO" id="GO:0005829">
    <property type="term" value="C:cytosol"/>
    <property type="evidence" value="ECO:0007669"/>
    <property type="project" value="TreeGrafter"/>
</dbReference>
<evidence type="ECO:0000313" key="10">
    <source>
        <dbReference type="Proteomes" id="UP000193719"/>
    </source>
</evidence>
<reference evidence="9 10" key="2">
    <citation type="submission" date="2016-08" db="EMBL/GenBank/DDBJ databases">
        <title>Pervasive Adenine N6-methylation of Active Genes in Fungi.</title>
        <authorList>
            <consortium name="DOE Joint Genome Institute"/>
            <person name="Mondo S.J."/>
            <person name="Dannebaum R.O."/>
            <person name="Kuo R.C."/>
            <person name="Labutti K."/>
            <person name="Haridas S."/>
            <person name="Kuo A."/>
            <person name="Salamov A."/>
            <person name="Ahrendt S.R."/>
            <person name="Lipzen A."/>
            <person name="Sullivan W."/>
            <person name="Andreopoulos W.B."/>
            <person name="Clum A."/>
            <person name="Lindquist E."/>
            <person name="Daum C."/>
            <person name="Ramamoorthy G.K."/>
            <person name="Gryganskyi A."/>
            <person name="Culley D."/>
            <person name="Magnuson J.K."/>
            <person name="James T.Y."/>
            <person name="O'Malley M.A."/>
            <person name="Stajich J.E."/>
            <person name="Spatafora J.W."/>
            <person name="Visel A."/>
            <person name="Grigoriev I.V."/>
        </authorList>
    </citation>
    <scope>NUCLEOTIDE SEQUENCE [LARGE SCALE GENOMIC DNA]</scope>
    <source>
        <strain evidence="10">finn</strain>
    </source>
</reference>
<dbReference type="InterPro" id="IPR001494">
    <property type="entry name" value="Importin-beta_N"/>
</dbReference>
<protein>
    <submittedName>
        <fullName evidence="9">ARM repeat-containing protein</fullName>
    </submittedName>
</protein>
<dbReference type="Proteomes" id="UP000193719">
    <property type="component" value="Unassembled WGS sequence"/>
</dbReference>
<reference evidence="9 10" key="1">
    <citation type="submission" date="2016-08" db="EMBL/GenBank/DDBJ databases">
        <title>Genomes of anaerobic fungi encode conserved fungal cellulosomes for biomass hydrolysis.</title>
        <authorList>
            <consortium name="DOE Joint Genome Institute"/>
            <person name="Haitjema C.H."/>
            <person name="Gilmore S.P."/>
            <person name="Henske J.K."/>
            <person name="Solomon K.V."/>
            <person name="De Groot R."/>
            <person name="Kuo A."/>
            <person name="Mondo S.J."/>
            <person name="Salamov A.A."/>
            <person name="Labutti K."/>
            <person name="Zhao Z."/>
            <person name="Chiniquy J."/>
            <person name="Barry K."/>
            <person name="Brewer H.M."/>
            <person name="Purvine S.O."/>
            <person name="Wright A.T."/>
            <person name="Boxma B."/>
            <person name="Van Alen T."/>
            <person name="Hackstein J.H."/>
            <person name="Baker S.E."/>
            <person name="Grigoriev I.V."/>
            <person name="O'Malley M.A."/>
        </authorList>
    </citation>
    <scope>NUCLEOTIDE SEQUENCE [LARGE SCALE GENOMIC DNA]</scope>
    <source>
        <strain evidence="10">finn</strain>
    </source>
</reference>
<evidence type="ECO:0000313" key="9">
    <source>
        <dbReference type="EMBL" id="ORX59935.1"/>
    </source>
</evidence>
<evidence type="ECO:0000256" key="6">
    <source>
        <dbReference type="ARBA" id="ARBA00023242"/>
    </source>
</evidence>
<keyword evidence="7" id="KW-0175">Coiled coil</keyword>
<dbReference type="EMBL" id="MCFH01000002">
    <property type="protein sequence ID" value="ORX59935.1"/>
    <property type="molecule type" value="Genomic_DNA"/>
</dbReference>
<evidence type="ECO:0000259" key="8">
    <source>
        <dbReference type="PROSITE" id="PS50166"/>
    </source>
</evidence>
<dbReference type="InterPro" id="IPR016024">
    <property type="entry name" value="ARM-type_fold"/>
</dbReference>
<feature type="coiled-coil region" evidence="7">
    <location>
        <begin position="877"/>
        <end position="904"/>
    </location>
</feature>
<keyword evidence="3" id="KW-0813">Transport</keyword>
<accession>A0A1Y1VLY1</accession>
<comment type="caution">
    <text evidence="9">The sequence shown here is derived from an EMBL/GenBank/DDBJ whole genome shotgun (WGS) entry which is preliminary data.</text>
</comment>
<organism evidence="9 10">
    <name type="scientific">Piromyces finnis</name>
    <dbReference type="NCBI Taxonomy" id="1754191"/>
    <lineage>
        <taxon>Eukaryota</taxon>
        <taxon>Fungi</taxon>
        <taxon>Fungi incertae sedis</taxon>
        <taxon>Chytridiomycota</taxon>
        <taxon>Chytridiomycota incertae sedis</taxon>
        <taxon>Neocallimastigomycetes</taxon>
        <taxon>Neocallimastigales</taxon>
        <taxon>Neocallimastigaceae</taxon>
        <taxon>Piromyces</taxon>
    </lineage>
</organism>
<dbReference type="SMART" id="SM00913">
    <property type="entry name" value="IBN_N"/>
    <property type="match status" value="1"/>
</dbReference>
<evidence type="ECO:0000256" key="2">
    <source>
        <dbReference type="ARBA" id="ARBA00004496"/>
    </source>
</evidence>
<evidence type="ECO:0000256" key="4">
    <source>
        <dbReference type="ARBA" id="ARBA00022490"/>
    </source>
</evidence>
<keyword evidence="10" id="KW-1185">Reference proteome</keyword>
<dbReference type="Gene3D" id="1.25.10.10">
    <property type="entry name" value="Leucine-rich Repeat Variant"/>
    <property type="match status" value="1"/>
</dbReference>
<dbReference type="SUPFAM" id="SSF48371">
    <property type="entry name" value="ARM repeat"/>
    <property type="match status" value="1"/>
</dbReference>
<keyword evidence="4" id="KW-0963">Cytoplasm</keyword>